<dbReference type="PANTHER" id="PTHR46033:SF8">
    <property type="entry name" value="PROTEIN MAINTENANCE OF MERISTEMS-LIKE"/>
    <property type="match status" value="1"/>
</dbReference>
<evidence type="ECO:0000313" key="3">
    <source>
        <dbReference type="EMBL" id="CAL1396973.1"/>
    </source>
</evidence>
<keyword evidence="4" id="KW-1185">Reference proteome</keyword>
<gene>
    <name evidence="3" type="ORF">LTRI10_LOCUS37305</name>
</gene>
<protein>
    <recommendedName>
        <fullName evidence="2">Aminotransferase-like plant mobile domain-containing protein</fullName>
    </recommendedName>
</protein>
<evidence type="ECO:0000256" key="1">
    <source>
        <dbReference type="SAM" id="MobiDB-lite"/>
    </source>
</evidence>
<organism evidence="3 4">
    <name type="scientific">Linum trigynum</name>
    <dbReference type="NCBI Taxonomy" id="586398"/>
    <lineage>
        <taxon>Eukaryota</taxon>
        <taxon>Viridiplantae</taxon>
        <taxon>Streptophyta</taxon>
        <taxon>Embryophyta</taxon>
        <taxon>Tracheophyta</taxon>
        <taxon>Spermatophyta</taxon>
        <taxon>Magnoliopsida</taxon>
        <taxon>eudicotyledons</taxon>
        <taxon>Gunneridae</taxon>
        <taxon>Pentapetalae</taxon>
        <taxon>rosids</taxon>
        <taxon>fabids</taxon>
        <taxon>Malpighiales</taxon>
        <taxon>Linaceae</taxon>
        <taxon>Linum</taxon>
    </lineage>
</organism>
<dbReference type="Proteomes" id="UP001497516">
    <property type="component" value="Chromosome 6"/>
</dbReference>
<dbReference type="GO" id="GO:0010073">
    <property type="term" value="P:meristem maintenance"/>
    <property type="evidence" value="ECO:0007669"/>
    <property type="project" value="InterPro"/>
</dbReference>
<feature type="domain" description="Aminotransferase-like plant mobile" evidence="2">
    <location>
        <begin position="216"/>
        <end position="578"/>
    </location>
</feature>
<name>A0AAV2FGS0_9ROSI</name>
<dbReference type="EMBL" id="OZ034819">
    <property type="protein sequence ID" value="CAL1396973.1"/>
    <property type="molecule type" value="Genomic_DNA"/>
</dbReference>
<proteinExistence type="predicted"/>
<sequence length="620" mass="69021">MDDAGDAGGDELYRFNGRIVDASARMKNKENKRSRDIGYQSQANLGEAPTVVARSASRASGFHGRNQGAASRVVSAEFDEDDNDKDIEVPPPTRGHGRGPSCTATSRPAMYRDRAGRFVPPARQETESSGTGRSRGGRSSGPPPWELVGECPGGPTDPSLIRSFRGHVAYALWTGAGDRGVISCYSRTSAVAYCSSYVFSHVEAEDLVQQSGLQHLMYSMFRKIAIDEALISAFVERWQPDTNTFHLPFGEMTILLHDVQYLLQIPVEGRLMSRSSAQLDHPEAGLCALLGMNSEQLSGRAEVPGYNNRGKWYEKGGFLAEMASRYLQSHGTHVTEAQSYLLLLLGSTLFVDKSRDRVRSVVNLFLDELEELDQYSWASGTLAWLYRYLGQASRAGARGVAGCLTLLQCWIYEYFPGFRPSHFEPAAVGTDDAWASRWIGQPAPGSVADPSVRLAFYRRALDSLTPSDVFWTPFHQRPHQAVRRSLYTGVIRFADIGEFYDPARCLRQFGYVQMVPPAPSRPQRADRPEAPGGYVIRIPESFDAAWDALLSHMVHIDMYSQPWTTYPYETTRDYLDWFVAHSHCRVLRDDGDEDRLVDSSESIHRPGGAEPASSQLMRSM</sequence>
<evidence type="ECO:0000259" key="2">
    <source>
        <dbReference type="Pfam" id="PF10536"/>
    </source>
</evidence>
<feature type="region of interest" description="Disordered" evidence="1">
    <location>
        <begin position="57"/>
        <end position="152"/>
    </location>
</feature>
<dbReference type="Pfam" id="PF10536">
    <property type="entry name" value="PMD"/>
    <property type="match status" value="1"/>
</dbReference>
<dbReference type="InterPro" id="IPR044824">
    <property type="entry name" value="MAIN-like"/>
</dbReference>
<dbReference type="PANTHER" id="PTHR46033">
    <property type="entry name" value="PROTEIN MAIN-LIKE 2"/>
    <property type="match status" value="1"/>
</dbReference>
<evidence type="ECO:0000313" key="4">
    <source>
        <dbReference type="Proteomes" id="UP001497516"/>
    </source>
</evidence>
<dbReference type="InterPro" id="IPR019557">
    <property type="entry name" value="AminoTfrase-like_pln_mobile"/>
</dbReference>
<reference evidence="3 4" key="1">
    <citation type="submission" date="2024-04" db="EMBL/GenBank/DDBJ databases">
        <authorList>
            <person name="Fracassetti M."/>
        </authorList>
    </citation>
    <scope>NUCLEOTIDE SEQUENCE [LARGE SCALE GENOMIC DNA]</scope>
</reference>
<accession>A0AAV2FGS0</accession>
<dbReference type="AlphaFoldDB" id="A0AAV2FGS0"/>
<feature type="region of interest" description="Disordered" evidence="1">
    <location>
        <begin position="597"/>
        <end position="620"/>
    </location>
</feature>